<dbReference type="InterPro" id="IPR023772">
    <property type="entry name" value="DNA-bd_HTH_TetR-type_CS"/>
</dbReference>
<dbReference type="PANTHER" id="PTHR30055:SF222">
    <property type="entry name" value="REGULATORY PROTEIN"/>
    <property type="match status" value="1"/>
</dbReference>
<evidence type="ECO:0000256" key="1">
    <source>
        <dbReference type="ARBA" id="ARBA00023125"/>
    </source>
</evidence>
<feature type="domain" description="HTH tetR-type" evidence="3">
    <location>
        <begin position="7"/>
        <end position="66"/>
    </location>
</feature>
<dbReference type="InterPro" id="IPR009057">
    <property type="entry name" value="Homeodomain-like_sf"/>
</dbReference>
<reference evidence="4 5" key="1">
    <citation type="submission" date="2015-03" db="EMBL/GenBank/DDBJ databases">
        <title>Genome sequencing of Methylobacterium variabile DSM 16961.</title>
        <authorList>
            <person name="Chaudhry V."/>
            <person name="Patil P.B."/>
        </authorList>
    </citation>
    <scope>NUCLEOTIDE SEQUENCE [LARGE SCALE GENOMIC DNA]</scope>
    <source>
        <strain evidence="4 5">DSM 16961</strain>
    </source>
</reference>
<dbReference type="PROSITE" id="PS50977">
    <property type="entry name" value="HTH_TETR_2"/>
    <property type="match status" value="1"/>
</dbReference>
<proteinExistence type="predicted"/>
<accession>A0A0J6T899</accession>
<dbReference type="GO" id="GO:0003677">
    <property type="term" value="F:DNA binding"/>
    <property type="evidence" value="ECO:0007669"/>
    <property type="project" value="UniProtKB-UniRule"/>
</dbReference>
<evidence type="ECO:0000256" key="2">
    <source>
        <dbReference type="PROSITE-ProRule" id="PRU00335"/>
    </source>
</evidence>
<protein>
    <recommendedName>
        <fullName evidence="3">HTH tetR-type domain-containing protein</fullName>
    </recommendedName>
</protein>
<dbReference type="Proteomes" id="UP000035955">
    <property type="component" value="Unassembled WGS sequence"/>
</dbReference>
<name>A0A0J6T899_9HYPH</name>
<evidence type="ECO:0000313" key="4">
    <source>
        <dbReference type="EMBL" id="KMO42072.1"/>
    </source>
</evidence>
<gene>
    <name evidence="4" type="ORF">VQ02_04275</name>
</gene>
<feature type="DNA-binding region" description="H-T-H motif" evidence="2">
    <location>
        <begin position="29"/>
        <end position="48"/>
    </location>
</feature>
<dbReference type="PROSITE" id="PS01081">
    <property type="entry name" value="HTH_TETR_1"/>
    <property type="match status" value="1"/>
</dbReference>
<evidence type="ECO:0000313" key="5">
    <source>
        <dbReference type="Proteomes" id="UP000035955"/>
    </source>
</evidence>
<dbReference type="InterPro" id="IPR036271">
    <property type="entry name" value="Tet_transcr_reg_TetR-rel_C_sf"/>
</dbReference>
<dbReference type="InterPro" id="IPR001647">
    <property type="entry name" value="HTH_TetR"/>
</dbReference>
<dbReference type="PRINTS" id="PR00455">
    <property type="entry name" value="HTHTETR"/>
</dbReference>
<keyword evidence="5" id="KW-1185">Reference proteome</keyword>
<dbReference type="Pfam" id="PF00440">
    <property type="entry name" value="TetR_N"/>
    <property type="match status" value="1"/>
</dbReference>
<dbReference type="SUPFAM" id="SSF48498">
    <property type="entry name" value="Tetracyclin repressor-like, C-terminal domain"/>
    <property type="match status" value="1"/>
</dbReference>
<evidence type="ECO:0000259" key="3">
    <source>
        <dbReference type="PROSITE" id="PS50977"/>
    </source>
</evidence>
<comment type="caution">
    <text evidence="4">The sequence shown here is derived from an EMBL/GenBank/DDBJ whole genome shotgun (WGS) entry which is preliminary data.</text>
</comment>
<dbReference type="Gene3D" id="1.10.357.10">
    <property type="entry name" value="Tetracycline Repressor, domain 2"/>
    <property type="match status" value="1"/>
</dbReference>
<sequence length="188" mass="20629">MARPKSDSKRNEIMEAAIRIVAEQGLRASTASIAKAAGVSNGALFIYFETKADLLNELYVELKLRMAAATTDGIPEDVEPREQLRHVWYGMLRWAREKPLERLALAQLAVSNDLTPATRDIASRPYAQVVALLDRCRANGAMRDASPMFVASLVMAMTEATIDVIAADPTAAERHAAIGFDALWRSID</sequence>
<dbReference type="InterPro" id="IPR050109">
    <property type="entry name" value="HTH-type_TetR-like_transc_reg"/>
</dbReference>
<keyword evidence="1 2" id="KW-0238">DNA-binding</keyword>
<organism evidence="4 5">
    <name type="scientific">Methylobacterium variabile</name>
    <dbReference type="NCBI Taxonomy" id="298794"/>
    <lineage>
        <taxon>Bacteria</taxon>
        <taxon>Pseudomonadati</taxon>
        <taxon>Pseudomonadota</taxon>
        <taxon>Alphaproteobacteria</taxon>
        <taxon>Hyphomicrobiales</taxon>
        <taxon>Methylobacteriaceae</taxon>
        <taxon>Methylobacterium</taxon>
    </lineage>
</organism>
<dbReference type="AlphaFoldDB" id="A0A0J6T899"/>
<dbReference type="OrthoDB" id="63332at2"/>
<dbReference type="PATRIC" id="fig|298794.3.peg.3935"/>
<dbReference type="SUPFAM" id="SSF46689">
    <property type="entry name" value="Homeodomain-like"/>
    <property type="match status" value="1"/>
</dbReference>
<dbReference type="EMBL" id="LABY01000025">
    <property type="protein sequence ID" value="KMO42072.1"/>
    <property type="molecule type" value="Genomic_DNA"/>
</dbReference>
<dbReference type="PANTHER" id="PTHR30055">
    <property type="entry name" value="HTH-TYPE TRANSCRIPTIONAL REGULATOR RUTR"/>
    <property type="match status" value="1"/>
</dbReference>